<dbReference type="Gene3D" id="1.10.630.10">
    <property type="entry name" value="Cytochrome P450"/>
    <property type="match status" value="1"/>
</dbReference>
<dbReference type="GeneID" id="54283356"/>
<dbReference type="InterPro" id="IPR001128">
    <property type="entry name" value="Cyt_P450"/>
</dbReference>
<keyword evidence="10 13" id="KW-0408">Iron</keyword>
<evidence type="ECO:0000256" key="4">
    <source>
        <dbReference type="ARBA" id="ARBA00010617"/>
    </source>
</evidence>
<evidence type="ECO:0000256" key="7">
    <source>
        <dbReference type="ARBA" id="ARBA00022723"/>
    </source>
</evidence>
<evidence type="ECO:0000256" key="10">
    <source>
        <dbReference type="ARBA" id="ARBA00023004"/>
    </source>
</evidence>
<keyword evidence="6" id="KW-0812">Transmembrane</keyword>
<dbReference type="Proteomes" id="UP000799778">
    <property type="component" value="Unassembled WGS sequence"/>
</dbReference>
<reference evidence="14" key="1">
    <citation type="journal article" date="2020" name="Stud. Mycol.">
        <title>101 Dothideomycetes genomes: a test case for predicting lifestyles and emergence of pathogens.</title>
        <authorList>
            <person name="Haridas S."/>
            <person name="Albert R."/>
            <person name="Binder M."/>
            <person name="Bloem J."/>
            <person name="Labutti K."/>
            <person name="Salamov A."/>
            <person name="Andreopoulos B."/>
            <person name="Baker S."/>
            <person name="Barry K."/>
            <person name="Bills G."/>
            <person name="Bluhm B."/>
            <person name="Cannon C."/>
            <person name="Castanera R."/>
            <person name="Culley D."/>
            <person name="Daum C."/>
            <person name="Ezra D."/>
            <person name="Gonzalez J."/>
            <person name="Henrissat B."/>
            <person name="Kuo A."/>
            <person name="Liang C."/>
            <person name="Lipzen A."/>
            <person name="Lutzoni F."/>
            <person name="Magnuson J."/>
            <person name="Mondo S."/>
            <person name="Nolan M."/>
            <person name="Ohm R."/>
            <person name="Pangilinan J."/>
            <person name="Park H.-J."/>
            <person name="Ramirez L."/>
            <person name="Alfaro M."/>
            <person name="Sun H."/>
            <person name="Tritt A."/>
            <person name="Yoshinaga Y."/>
            <person name="Zwiers L.-H."/>
            <person name="Turgeon B."/>
            <person name="Goodwin S."/>
            <person name="Spatafora J."/>
            <person name="Crous P."/>
            <person name="Grigoriev I."/>
        </authorList>
    </citation>
    <scope>NUCLEOTIDE SEQUENCE</scope>
    <source>
        <strain evidence="14">CBS 175.79</strain>
    </source>
</reference>
<comment type="cofactor">
    <cofactor evidence="1 13">
        <name>heme</name>
        <dbReference type="ChEBI" id="CHEBI:30413"/>
    </cofactor>
</comment>
<dbReference type="AlphaFoldDB" id="A0A6A5XMT3"/>
<accession>A0A6A5XMT3</accession>
<comment type="subcellular location">
    <subcellularLocation>
        <location evidence="2">Membrane</location>
    </subcellularLocation>
</comment>
<evidence type="ECO:0000256" key="13">
    <source>
        <dbReference type="PIRSR" id="PIRSR602403-1"/>
    </source>
</evidence>
<evidence type="ECO:0000313" key="15">
    <source>
        <dbReference type="Proteomes" id="UP000799778"/>
    </source>
</evidence>
<evidence type="ECO:0000256" key="6">
    <source>
        <dbReference type="ARBA" id="ARBA00022692"/>
    </source>
</evidence>
<evidence type="ECO:0000313" key="14">
    <source>
        <dbReference type="EMBL" id="KAF2014263.1"/>
    </source>
</evidence>
<dbReference type="GO" id="GO:0016705">
    <property type="term" value="F:oxidoreductase activity, acting on paired donors, with incorporation or reduction of molecular oxygen"/>
    <property type="evidence" value="ECO:0007669"/>
    <property type="project" value="InterPro"/>
</dbReference>
<keyword evidence="7 13" id="KW-0479">Metal-binding</keyword>
<evidence type="ECO:0000256" key="2">
    <source>
        <dbReference type="ARBA" id="ARBA00004370"/>
    </source>
</evidence>
<keyword evidence="11" id="KW-0503">Monooxygenase</keyword>
<dbReference type="GO" id="GO:0020037">
    <property type="term" value="F:heme binding"/>
    <property type="evidence" value="ECO:0007669"/>
    <property type="project" value="InterPro"/>
</dbReference>
<feature type="binding site" description="axial binding residue" evidence="13">
    <location>
        <position position="443"/>
    </location>
    <ligand>
        <name>heme</name>
        <dbReference type="ChEBI" id="CHEBI:30413"/>
    </ligand>
    <ligandPart>
        <name>Fe</name>
        <dbReference type="ChEBI" id="CHEBI:18248"/>
    </ligandPart>
</feature>
<comment type="pathway">
    <text evidence="3">Mycotoxin biosynthesis.</text>
</comment>
<dbReference type="CDD" id="cd11041">
    <property type="entry name" value="CYP503A1-like"/>
    <property type="match status" value="1"/>
</dbReference>
<dbReference type="InterPro" id="IPR002403">
    <property type="entry name" value="Cyt_P450_E_grp-IV"/>
</dbReference>
<keyword evidence="8" id="KW-1133">Transmembrane helix</keyword>
<dbReference type="PRINTS" id="PR00465">
    <property type="entry name" value="EP450IV"/>
</dbReference>
<evidence type="ECO:0000256" key="8">
    <source>
        <dbReference type="ARBA" id="ARBA00022989"/>
    </source>
</evidence>
<dbReference type="RefSeq" id="XP_033382602.1">
    <property type="nucleotide sequence ID" value="XM_033525959.1"/>
</dbReference>
<dbReference type="OrthoDB" id="1844152at2759"/>
<proteinExistence type="inferred from homology"/>
<keyword evidence="12" id="KW-0472">Membrane</keyword>
<organism evidence="14 15">
    <name type="scientific">Aaosphaeria arxii CBS 175.79</name>
    <dbReference type="NCBI Taxonomy" id="1450172"/>
    <lineage>
        <taxon>Eukaryota</taxon>
        <taxon>Fungi</taxon>
        <taxon>Dikarya</taxon>
        <taxon>Ascomycota</taxon>
        <taxon>Pezizomycotina</taxon>
        <taxon>Dothideomycetes</taxon>
        <taxon>Pleosporomycetidae</taxon>
        <taxon>Pleosporales</taxon>
        <taxon>Pleosporales incertae sedis</taxon>
        <taxon>Aaosphaeria</taxon>
    </lineage>
</organism>
<evidence type="ECO:0000256" key="11">
    <source>
        <dbReference type="ARBA" id="ARBA00023033"/>
    </source>
</evidence>
<dbReference type="GO" id="GO:0005506">
    <property type="term" value="F:iron ion binding"/>
    <property type="evidence" value="ECO:0007669"/>
    <property type="project" value="InterPro"/>
</dbReference>
<evidence type="ECO:0000256" key="9">
    <source>
        <dbReference type="ARBA" id="ARBA00023002"/>
    </source>
</evidence>
<keyword evidence="15" id="KW-1185">Reference proteome</keyword>
<dbReference type="SUPFAM" id="SSF48264">
    <property type="entry name" value="Cytochrome P450"/>
    <property type="match status" value="1"/>
</dbReference>
<gene>
    <name evidence="14" type="ORF">BU24DRAFT_410018</name>
</gene>
<keyword evidence="9" id="KW-0560">Oxidoreductase</keyword>
<dbReference type="GO" id="GO:0004497">
    <property type="term" value="F:monooxygenase activity"/>
    <property type="evidence" value="ECO:0007669"/>
    <property type="project" value="UniProtKB-KW"/>
</dbReference>
<dbReference type="EMBL" id="ML978070">
    <property type="protein sequence ID" value="KAF2014263.1"/>
    <property type="molecule type" value="Genomic_DNA"/>
</dbReference>
<evidence type="ECO:0000256" key="3">
    <source>
        <dbReference type="ARBA" id="ARBA00004685"/>
    </source>
</evidence>
<keyword evidence="5 13" id="KW-0349">Heme</keyword>
<dbReference type="PANTHER" id="PTHR46206">
    <property type="entry name" value="CYTOCHROME P450"/>
    <property type="match status" value="1"/>
</dbReference>
<dbReference type="Pfam" id="PF00067">
    <property type="entry name" value="p450"/>
    <property type="match status" value="1"/>
</dbReference>
<evidence type="ECO:0000256" key="5">
    <source>
        <dbReference type="ARBA" id="ARBA00022617"/>
    </source>
</evidence>
<sequence>MSNATLIARFSEQTISSDSGNPTVSRTILFTLLGTLFTSITFNWVSQWLERGRWLFNGPQLLAEKYKNGIPFTIKTPERMYTLVSSPEHIKELGIASESKLSLLATAEEVFQPHHTMNGVELNRLGLQHRILRSLTSNFPRMQDTLGSLARESLTNELNKFPSNSCWKSVSIWDLAQNVIATTNTYTFYSEDLSRDSEFIKAAVQYPQDVFIASEVLRCTPSFLAPLVAWIVTGGHKASKHLIDGLIPMVKERIETFSKTSQRPRDYIEHIIHLYPEGIANRVPNMVRQTLALWFAGVHQPAISQTLFHALVDLCKYPEYQKALYEEIQSNINDYGSLQINKLPLLDSFLKESARLTTSETISLRRKAMNDYAFQDGTKVAKDDWVCVPQRALMRDPTIYPNPESFNGYRFLEQQLESSTKRAAKFTDLDPAYPIWGLGKQACPGRFYAAFILKIVLTEIITNYDVRLRNPNERRTFSWRSSMLPWPTSRIEMRMKEEAN</sequence>
<comment type="similarity">
    <text evidence="4">Belongs to the cytochrome P450 family.</text>
</comment>
<dbReference type="GO" id="GO:0016020">
    <property type="term" value="C:membrane"/>
    <property type="evidence" value="ECO:0007669"/>
    <property type="project" value="UniProtKB-SubCell"/>
</dbReference>
<dbReference type="PANTHER" id="PTHR46206:SF5">
    <property type="entry name" value="P450, PUTATIVE (EUROFUNG)-RELATED"/>
    <property type="match status" value="1"/>
</dbReference>
<name>A0A6A5XMT3_9PLEO</name>
<evidence type="ECO:0000256" key="12">
    <source>
        <dbReference type="ARBA" id="ARBA00023136"/>
    </source>
</evidence>
<protein>
    <submittedName>
        <fullName evidence="14">Cytochrome P450</fullName>
    </submittedName>
</protein>
<evidence type="ECO:0000256" key="1">
    <source>
        <dbReference type="ARBA" id="ARBA00001971"/>
    </source>
</evidence>
<dbReference type="InterPro" id="IPR036396">
    <property type="entry name" value="Cyt_P450_sf"/>
</dbReference>